<protein>
    <submittedName>
        <fullName evidence="1">Uncharacterized protein</fullName>
    </submittedName>
</protein>
<name>A0ACB8XF71_ARCLA</name>
<reference evidence="1 2" key="2">
    <citation type="journal article" date="2022" name="Mol. Ecol. Resour.">
        <title>The genomes of chicory, endive, great burdock and yacon provide insights into Asteraceae paleo-polyploidization history and plant inulin production.</title>
        <authorList>
            <person name="Fan W."/>
            <person name="Wang S."/>
            <person name="Wang H."/>
            <person name="Wang A."/>
            <person name="Jiang F."/>
            <person name="Liu H."/>
            <person name="Zhao H."/>
            <person name="Xu D."/>
            <person name="Zhang Y."/>
        </authorList>
    </citation>
    <scope>NUCLEOTIDE SEQUENCE [LARGE SCALE GENOMIC DNA]</scope>
    <source>
        <strain evidence="2">cv. Niubang</strain>
    </source>
</reference>
<dbReference type="EMBL" id="CM042064">
    <property type="protein sequence ID" value="KAI3664989.1"/>
    <property type="molecule type" value="Genomic_DNA"/>
</dbReference>
<reference evidence="2" key="1">
    <citation type="journal article" date="2022" name="Mol. Ecol. Resour.">
        <title>The genomes of chicory, endive, great burdock and yacon provide insights into Asteraceae palaeo-polyploidization history and plant inulin production.</title>
        <authorList>
            <person name="Fan W."/>
            <person name="Wang S."/>
            <person name="Wang H."/>
            <person name="Wang A."/>
            <person name="Jiang F."/>
            <person name="Liu H."/>
            <person name="Zhao H."/>
            <person name="Xu D."/>
            <person name="Zhang Y."/>
        </authorList>
    </citation>
    <scope>NUCLEOTIDE SEQUENCE [LARGE SCALE GENOMIC DNA]</scope>
    <source>
        <strain evidence="2">cv. Niubang</strain>
    </source>
</reference>
<comment type="caution">
    <text evidence="1">The sequence shown here is derived from an EMBL/GenBank/DDBJ whole genome shotgun (WGS) entry which is preliminary data.</text>
</comment>
<keyword evidence="2" id="KW-1185">Reference proteome</keyword>
<organism evidence="1 2">
    <name type="scientific">Arctium lappa</name>
    <name type="common">Greater burdock</name>
    <name type="synonym">Lappa major</name>
    <dbReference type="NCBI Taxonomy" id="4217"/>
    <lineage>
        <taxon>Eukaryota</taxon>
        <taxon>Viridiplantae</taxon>
        <taxon>Streptophyta</taxon>
        <taxon>Embryophyta</taxon>
        <taxon>Tracheophyta</taxon>
        <taxon>Spermatophyta</taxon>
        <taxon>Magnoliopsida</taxon>
        <taxon>eudicotyledons</taxon>
        <taxon>Gunneridae</taxon>
        <taxon>Pentapetalae</taxon>
        <taxon>asterids</taxon>
        <taxon>campanulids</taxon>
        <taxon>Asterales</taxon>
        <taxon>Asteraceae</taxon>
        <taxon>Carduoideae</taxon>
        <taxon>Cardueae</taxon>
        <taxon>Arctiinae</taxon>
        <taxon>Arctium</taxon>
    </lineage>
</organism>
<accession>A0ACB8XF71</accession>
<evidence type="ECO:0000313" key="1">
    <source>
        <dbReference type="EMBL" id="KAI3664989.1"/>
    </source>
</evidence>
<dbReference type="Proteomes" id="UP001055879">
    <property type="component" value="Linkage Group LG18"/>
</dbReference>
<proteinExistence type="predicted"/>
<evidence type="ECO:0000313" key="2">
    <source>
        <dbReference type="Proteomes" id="UP001055879"/>
    </source>
</evidence>
<sequence>MVLSQPVIDPLSQLWDNATFVGEYDESMRISVENLRAKRVLNDIEPPGFDLGIISMKNVESGRIGQLEAGGSGLLAYKGKGKLFDDKNNIKDCDFKGGIDLIQIAEPMRMMNPSHAYTIPVEDKGKAKIVAPKKEICELGSEDT</sequence>
<gene>
    <name evidence="1" type="ORF">L6452_43604</name>
</gene>